<accession>A0A1I6MNT1</accession>
<feature type="compositionally biased region" description="Pro residues" evidence="1">
    <location>
        <begin position="327"/>
        <end position="338"/>
    </location>
</feature>
<keyword evidence="3" id="KW-1185">Reference proteome</keyword>
<dbReference type="Proteomes" id="UP000199024">
    <property type="component" value="Unassembled WGS sequence"/>
</dbReference>
<feature type="region of interest" description="Disordered" evidence="1">
    <location>
        <begin position="145"/>
        <end position="392"/>
    </location>
</feature>
<evidence type="ECO:0000256" key="1">
    <source>
        <dbReference type="SAM" id="MobiDB-lite"/>
    </source>
</evidence>
<organism evidence="2 3">
    <name type="scientific">Granulicella pectinivorans</name>
    <dbReference type="NCBI Taxonomy" id="474950"/>
    <lineage>
        <taxon>Bacteria</taxon>
        <taxon>Pseudomonadati</taxon>
        <taxon>Acidobacteriota</taxon>
        <taxon>Terriglobia</taxon>
        <taxon>Terriglobales</taxon>
        <taxon>Acidobacteriaceae</taxon>
        <taxon>Granulicella</taxon>
    </lineage>
</organism>
<dbReference type="STRING" id="474950.SAMN05421771_3121"/>
<sequence length="529" mass="54171">MTTLAVTLLGVLNPTALHGNPVVTISTPGNTKAQPPFAETMAEAGVPSTTLTLKEPTLPQLPTVTSQLHPTPIPSQPQTIATAPIANQTYQKNLQTTQPEIPSSPAKAIAKAAPIETTETITEAAPAPEPESPLSAPPTQALVASTNIPAPSTPAASKAEPEAVSLAEAPSTKLPAKAVEAPSRKPTIQARPTTLSTATPEPQPIVPLASPPEQATTTTQSVATATLLPVIEPKNPPASPAQITIPTAPAPQAVASPSPQANTTFEITPTPEPAAPAKAAAAPDPPIEPTPRNASPGTSTTRVPRKPSAETTKPTPTKPLYEAPSTVPSPTPPQPIPVLAPQSASMQAAPTMQAVAPTIAAAPQPTPQKTTETTAAPIAEAQTPALPTLPHTTLQASPTTLEVGVPSGTHGWLKIRAEIDSTGTVQASLSPANHAAHETLRRDLPALTTFLANEQVAVQLHVAEPPQTTPASHDQDLTPGTSTPDQGNGNPHPNPDSPPTAESPEKTDWSTPIYEPQSLHGGSWVNVVA</sequence>
<gene>
    <name evidence="2" type="ORF">SAMN05421771_3121</name>
</gene>
<protein>
    <recommendedName>
        <fullName evidence="4">Hook-length control protein FliK</fullName>
    </recommendedName>
</protein>
<dbReference type="EMBL" id="FOZL01000001">
    <property type="protein sequence ID" value="SFS17340.1"/>
    <property type="molecule type" value="Genomic_DNA"/>
</dbReference>
<feature type="compositionally biased region" description="Polar residues" evidence="1">
    <location>
        <begin position="292"/>
        <end position="302"/>
    </location>
</feature>
<feature type="compositionally biased region" description="Polar residues" evidence="1">
    <location>
        <begin position="190"/>
        <end position="200"/>
    </location>
</feature>
<feature type="compositionally biased region" description="Low complexity" evidence="1">
    <location>
        <begin position="214"/>
        <end position="226"/>
    </location>
</feature>
<feature type="compositionally biased region" description="Low complexity" evidence="1">
    <location>
        <begin position="240"/>
        <end position="282"/>
    </location>
</feature>
<reference evidence="2 3" key="1">
    <citation type="submission" date="2016-10" db="EMBL/GenBank/DDBJ databases">
        <authorList>
            <person name="de Groot N.N."/>
        </authorList>
    </citation>
    <scope>NUCLEOTIDE SEQUENCE [LARGE SCALE GENOMIC DNA]</scope>
    <source>
        <strain evidence="2 3">DSM 21001</strain>
    </source>
</reference>
<proteinExistence type="predicted"/>
<evidence type="ECO:0008006" key="4">
    <source>
        <dbReference type="Google" id="ProtNLM"/>
    </source>
</evidence>
<dbReference type="AlphaFoldDB" id="A0A1I6MNT1"/>
<name>A0A1I6MNT1_9BACT</name>
<feature type="region of interest" description="Disordered" evidence="1">
    <location>
        <begin position="466"/>
        <end position="529"/>
    </location>
</feature>
<evidence type="ECO:0000313" key="2">
    <source>
        <dbReference type="EMBL" id="SFS17340.1"/>
    </source>
</evidence>
<evidence type="ECO:0000313" key="3">
    <source>
        <dbReference type="Proteomes" id="UP000199024"/>
    </source>
</evidence>
<feature type="compositionally biased region" description="Low complexity" evidence="1">
    <location>
        <begin position="351"/>
        <end position="392"/>
    </location>
</feature>
<feature type="compositionally biased region" description="Polar residues" evidence="1">
    <location>
        <begin position="478"/>
        <end position="491"/>
    </location>
</feature>